<feature type="region of interest" description="Disordered" evidence="2">
    <location>
        <begin position="197"/>
        <end position="253"/>
    </location>
</feature>
<dbReference type="NCBIfam" id="NF007997">
    <property type="entry name" value="PRK10722.1"/>
    <property type="match status" value="1"/>
</dbReference>
<name>A0A9X2W6H5_9ENTR</name>
<comment type="caution">
    <text evidence="4">The sequence shown here is derived from an EMBL/GenBank/DDBJ whole genome shotgun (WGS) entry which is preliminary data.</text>
</comment>
<feature type="coiled-coil region" evidence="1">
    <location>
        <begin position="163"/>
        <end position="197"/>
    </location>
</feature>
<proteinExistence type="predicted"/>
<keyword evidence="1" id="KW-0175">Coiled coil</keyword>
<accession>A0A9X2W6H5</accession>
<evidence type="ECO:0000256" key="1">
    <source>
        <dbReference type="SAM" id="Coils"/>
    </source>
</evidence>
<dbReference type="RefSeq" id="WP_271122252.1">
    <property type="nucleotide sequence ID" value="NZ_JALHAN010000061.1"/>
</dbReference>
<feature type="compositionally biased region" description="Basic and acidic residues" evidence="2">
    <location>
        <begin position="243"/>
        <end position="253"/>
    </location>
</feature>
<evidence type="ECO:0000256" key="2">
    <source>
        <dbReference type="SAM" id="MobiDB-lite"/>
    </source>
</evidence>
<evidence type="ECO:0000313" key="5">
    <source>
        <dbReference type="Proteomes" id="UP001150641"/>
    </source>
</evidence>
<evidence type="ECO:0000256" key="3">
    <source>
        <dbReference type="SAM" id="SignalP"/>
    </source>
</evidence>
<keyword evidence="5" id="KW-1185">Reference proteome</keyword>
<dbReference type="Pfam" id="PF13942">
    <property type="entry name" value="Lipoprotein_20"/>
    <property type="match status" value="1"/>
</dbReference>
<gene>
    <name evidence="4" type="primary">qseG</name>
    <name evidence="4" type="ORF">MUA00_06780</name>
</gene>
<feature type="compositionally biased region" description="Low complexity" evidence="2">
    <location>
        <begin position="220"/>
        <end position="229"/>
    </location>
</feature>
<dbReference type="PROSITE" id="PS51257">
    <property type="entry name" value="PROKAR_LIPOPROTEIN"/>
    <property type="match status" value="1"/>
</dbReference>
<evidence type="ECO:0000313" key="4">
    <source>
        <dbReference type="EMBL" id="MCT4701506.1"/>
    </source>
</evidence>
<keyword evidence="3" id="KW-0732">Signal</keyword>
<sequence length="253" mass="28729">MKVTLFRRRIGVILLPLMLAGCVQDTVTSSIKQTHQPHEPEQQLADYLSTDCMEIWHIQGHEAVNNPLFWLRGMDCAERLSPAEARALARLWSADTWQDTFKRGILLANAKITPTERRRYMTQLDTMASEVPAQVRPLFQIWRDGQASLLDLSDERTRYSKLQQSTDGELDTLREQQQRLRNQLDLTTRKLENLTDIERQLSSRKPASNYLPDGSRGAEKAAPAPAAQGDADDEIAKPAPDTENEKPKQEAKP</sequence>
<dbReference type="Proteomes" id="UP001150641">
    <property type="component" value="Unassembled WGS sequence"/>
</dbReference>
<keyword evidence="4" id="KW-0449">Lipoprotein</keyword>
<protein>
    <submittedName>
        <fullName evidence="4">Two-component system QseEF-associated lipoprotein QseG</fullName>
    </submittedName>
</protein>
<feature type="chain" id="PRO_5040978580" evidence="3">
    <location>
        <begin position="26"/>
        <end position="253"/>
    </location>
</feature>
<organism evidence="4 5">
    <name type="scientific">Dryocola boscaweniae</name>
    <dbReference type="NCBI Taxonomy" id="2925397"/>
    <lineage>
        <taxon>Bacteria</taxon>
        <taxon>Pseudomonadati</taxon>
        <taxon>Pseudomonadota</taxon>
        <taxon>Gammaproteobacteria</taxon>
        <taxon>Enterobacterales</taxon>
        <taxon>Enterobacteriaceae</taxon>
        <taxon>Dryocola</taxon>
    </lineage>
</organism>
<dbReference type="EMBL" id="JALHAP010000074">
    <property type="protein sequence ID" value="MCT4701506.1"/>
    <property type="molecule type" value="Genomic_DNA"/>
</dbReference>
<feature type="signal peptide" evidence="3">
    <location>
        <begin position="1"/>
        <end position="25"/>
    </location>
</feature>
<dbReference type="InterPro" id="IPR025262">
    <property type="entry name" value="QseG"/>
</dbReference>
<dbReference type="AlphaFoldDB" id="A0A9X2W6H5"/>
<reference evidence="4" key="1">
    <citation type="submission" date="2022-03" db="EMBL/GenBank/DDBJ databases">
        <title>Proposal of a novel genus Dryocolo and two novel species.</title>
        <authorList>
            <person name="Maddock D.W."/>
            <person name="Brady C.L."/>
            <person name="Denman S."/>
            <person name="Arnold D."/>
        </authorList>
    </citation>
    <scope>NUCLEOTIDE SEQUENCE</scope>
    <source>
        <strain evidence="4">H6W4</strain>
    </source>
</reference>